<dbReference type="EMBL" id="UOEI01000051">
    <property type="protein sequence ID" value="VAV90786.1"/>
    <property type="molecule type" value="Genomic_DNA"/>
</dbReference>
<reference evidence="1" key="1">
    <citation type="submission" date="2018-06" db="EMBL/GenBank/DDBJ databases">
        <authorList>
            <person name="Zhirakovskaya E."/>
        </authorList>
    </citation>
    <scope>NUCLEOTIDE SEQUENCE</scope>
</reference>
<feature type="non-terminal residue" evidence="1">
    <location>
        <position position="1"/>
    </location>
</feature>
<accession>A0A3B0RQA1</accession>
<sequence>AVVFVRSGVPRLVVERESYSDLVARDIG</sequence>
<proteinExistence type="predicted"/>
<evidence type="ECO:0000313" key="1">
    <source>
        <dbReference type="EMBL" id="VAV90786.1"/>
    </source>
</evidence>
<protein>
    <submittedName>
        <fullName evidence="1">Uncharacterized protein</fullName>
    </submittedName>
</protein>
<gene>
    <name evidence="1" type="ORF">MNBD_ACTINO01-1851</name>
</gene>
<name>A0A3B0RQA1_9ZZZZ</name>
<organism evidence="1">
    <name type="scientific">hydrothermal vent metagenome</name>
    <dbReference type="NCBI Taxonomy" id="652676"/>
    <lineage>
        <taxon>unclassified sequences</taxon>
        <taxon>metagenomes</taxon>
        <taxon>ecological metagenomes</taxon>
    </lineage>
</organism>
<dbReference type="AlphaFoldDB" id="A0A3B0RQA1"/>